<evidence type="ECO:0000256" key="2">
    <source>
        <dbReference type="ARBA" id="ARBA00022692"/>
    </source>
</evidence>
<keyword evidence="3 5" id="KW-1133">Transmembrane helix</keyword>
<dbReference type="Pfam" id="PF03619">
    <property type="entry name" value="Solute_trans_a"/>
    <property type="match status" value="1"/>
</dbReference>
<gene>
    <name evidence="6" type="ORF">NQ314_020411</name>
</gene>
<comment type="caution">
    <text evidence="6">The sequence shown here is derived from an EMBL/GenBank/DDBJ whole genome shotgun (WGS) entry which is preliminary data.</text>
</comment>
<dbReference type="PANTHER" id="PTHR23423">
    <property type="entry name" value="ORGANIC SOLUTE TRANSPORTER-RELATED"/>
    <property type="match status" value="1"/>
</dbReference>
<evidence type="ECO:0000256" key="4">
    <source>
        <dbReference type="ARBA" id="ARBA00023136"/>
    </source>
</evidence>
<keyword evidence="4 5" id="KW-0472">Membrane</keyword>
<sequence length="248" mass="28772">MCLDKCLECLSRWRLWIRPLFILLYAIAALVFVPLFLMKSIKDKFDKHDQEILIGGIFVWVAIPLSLWEIIQHVIHYTQPKLQKHIIRILWMVPIYAINAWVGLIYPKESVYVDSIRECYEAYVIYNFMKFLLNYLNMEMDLEASLELKPQSCCAAFLAMWDISDVHTDIREHLGIVSSSISRRIRGRNTYTTIPKGDDECANLVSPRGAQSVPNSGFYQNESDELVVNYGTVSSSQPVQMHNPRYNT</sequence>
<feature type="transmembrane region" description="Helical" evidence="5">
    <location>
        <begin position="50"/>
        <end position="68"/>
    </location>
</feature>
<evidence type="ECO:0000313" key="6">
    <source>
        <dbReference type="EMBL" id="KAJ8927138.1"/>
    </source>
</evidence>
<accession>A0AAV8WLC3</accession>
<organism evidence="6 7">
    <name type="scientific">Rhamnusium bicolor</name>
    <dbReference type="NCBI Taxonomy" id="1586634"/>
    <lineage>
        <taxon>Eukaryota</taxon>
        <taxon>Metazoa</taxon>
        <taxon>Ecdysozoa</taxon>
        <taxon>Arthropoda</taxon>
        <taxon>Hexapoda</taxon>
        <taxon>Insecta</taxon>
        <taxon>Pterygota</taxon>
        <taxon>Neoptera</taxon>
        <taxon>Endopterygota</taxon>
        <taxon>Coleoptera</taxon>
        <taxon>Polyphaga</taxon>
        <taxon>Cucujiformia</taxon>
        <taxon>Chrysomeloidea</taxon>
        <taxon>Cerambycidae</taxon>
        <taxon>Lepturinae</taxon>
        <taxon>Rhagiini</taxon>
        <taxon>Rhamnusium</taxon>
    </lineage>
</organism>
<evidence type="ECO:0000256" key="5">
    <source>
        <dbReference type="SAM" id="Phobius"/>
    </source>
</evidence>
<dbReference type="EMBL" id="JANEYF010005719">
    <property type="protein sequence ID" value="KAJ8927138.1"/>
    <property type="molecule type" value="Genomic_DNA"/>
</dbReference>
<comment type="subcellular location">
    <subcellularLocation>
        <location evidence="1">Membrane</location>
        <topology evidence="1">Multi-pass membrane protein</topology>
    </subcellularLocation>
</comment>
<evidence type="ECO:0000313" key="7">
    <source>
        <dbReference type="Proteomes" id="UP001162156"/>
    </source>
</evidence>
<evidence type="ECO:0000256" key="1">
    <source>
        <dbReference type="ARBA" id="ARBA00004141"/>
    </source>
</evidence>
<proteinExistence type="predicted"/>
<feature type="transmembrane region" description="Helical" evidence="5">
    <location>
        <begin position="20"/>
        <end position="38"/>
    </location>
</feature>
<dbReference type="Proteomes" id="UP001162156">
    <property type="component" value="Unassembled WGS sequence"/>
</dbReference>
<feature type="transmembrane region" description="Helical" evidence="5">
    <location>
        <begin position="89"/>
        <end position="107"/>
    </location>
</feature>
<keyword evidence="7" id="KW-1185">Reference proteome</keyword>
<dbReference type="InterPro" id="IPR005178">
    <property type="entry name" value="Ostalpha/TMEM184C"/>
</dbReference>
<keyword evidence="2 5" id="KW-0812">Transmembrane</keyword>
<name>A0AAV8WLC3_9CUCU</name>
<dbReference type="AlphaFoldDB" id="A0AAV8WLC3"/>
<protein>
    <recommendedName>
        <fullName evidence="8">Transmembrane protein 184C</fullName>
    </recommendedName>
</protein>
<evidence type="ECO:0008006" key="8">
    <source>
        <dbReference type="Google" id="ProtNLM"/>
    </source>
</evidence>
<reference evidence="6" key="1">
    <citation type="journal article" date="2023" name="Insect Mol. Biol.">
        <title>Genome sequencing provides insights into the evolution of gene families encoding plant cell wall-degrading enzymes in longhorned beetles.</title>
        <authorList>
            <person name="Shin N.R."/>
            <person name="Okamura Y."/>
            <person name="Kirsch R."/>
            <person name="Pauchet Y."/>
        </authorList>
    </citation>
    <scope>NUCLEOTIDE SEQUENCE</scope>
    <source>
        <strain evidence="6">RBIC_L_NR</strain>
    </source>
</reference>
<dbReference type="GO" id="GO:0016020">
    <property type="term" value="C:membrane"/>
    <property type="evidence" value="ECO:0007669"/>
    <property type="project" value="UniProtKB-SubCell"/>
</dbReference>
<dbReference type="SMART" id="SM01417">
    <property type="entry name" value="Solute_trans_a"/>
    <property type="match status" value="1"/>
</dbReference>
<evidence type="ECO:0000256" key="3">
    <source>
        <dbReference type="ARBA" id="ARBA00022989"/>
    </source>
</evidence>